<feature type="compositionally biased region" description="Basic and acidic residues" evidence="1">
    <location>
        <begin position="151"/>
        <end position="170"/>
    </location>
</feature>
<feature type="compositionally biased region" description="Basic and acidic residues" evidence="1">
    <location>
        <begin position="132"/>
        <end position="144"/>
    </location>
</feature>
<dbReference type="Proteomes" id="UP001283361">
    <property type="component" value="Unassembled WGS sequence"/>
</dbReference>
<feature type="compositionally biased region" description="Polar residues" evidence="1">
    <location>
        <begin position="85"/>
        <end position="104"/>
    </location>
</feature>
<dbReference type="EMBL" id="JAWDGP010002542">
    <property type="protein sequence ID" value="KAK3782056.1"/>
    <property type="molecule type" value="Genomic_DNA"/>
</dbReference>
<proteinExistence type="predicted"/>
<organism evidence="2 3">
    <name type="scientific">Elysia crispata</name>
    <name type="common">lettuce slug</name>
    <dbReference type="NCBI Taxonomy" id="231223"/>
    <lineage>
        <taxon>Eukaryota</taxon>
        <taxon>Metazoa</taxon>
        <taxon>Spiralia</taxon>
        <taxon>Lophotrochozoa</taxon>
        <taxon>Mollusca</taxon>
        <taxon>Gastropoda</taxon>
        <taxon>Heterobranchia</taxon>
        <taxon>Euthyneura</taxon>
        <taxon>Panpulmonata</taxon>
        <taxon>Sacoglossa</taxon>
        <taxon>Placobranchoidea</taxon>
        <taxon>Plakobranchidae</taxon>
        <taxon>Elysia</taxon>
    </lineage>
</organism>
<protein>
    <submittedName>
        <fullName evidence="2">Uncharacterized protein</fullName>
    </submittedName>
</protein>
<sequence length="352" mass="40856">MSYTHAHQVQARSRAVHCKRRSRTDGQQFSDMYRMCLSESSLLSQHKDLDLPQVADPCGMVHVTHFDVYHGVYRAIAAPSDMGPNGSSNQRLNQDYTQRSCSHQQQHKRKQEADKHGQHESLPAISSAQPVRENELHRSSDQHLQKTPRQRYGDRKCENWHEDSDERPLHFDNKEVSDCKRNTKRFPSTYTEQCNHDHPDQKQLLRHRVTSLKEFGRFPSNVNANIGQNINRSKEQKYEINENQALSGEKQFHLSHSQKGISNVSQPPVLSNEKHKHPHQNKKFQPRQSSKRRTTTKKIHQETVEDYTIIPKSIISPTNIISATRSINDSISSKSYITSTFRRTAVRGMFRY</sequence>
<comment type="caution">
    <text evidence="2">The sequence shown here is derived from an EMBL/GenBank/DDBJ whole genome shotgun (WGS) entry which is preliminary data.</text>
</comment>
<reference evidence="2" key="1">
    <citation type="journal article" date="2023" name="G3 (Bethesda)">
        <title>A reference genome for the long-term kleptoplast-retaining sea slug Elysia crispata morphotype clarki.</title>
        <authorList>
            <person name="Eastman K.E."/>
            <person name="Pendleton A.L."/>
            <person name="Shaikh M.A."/>
            <person name="Suttiyut T."/>
            <person name="Ogas R."/>
            <person name="Tomko P."/>
            <person name="Gavelis G."/>
            <person name="Widhalm J.R."/>
            <person name="Wisecaver J.H."/>
        </authorList>
    </citation>
    <scope>NUCLEOTIDE SEQUENCE</scope>
    <source>
        <strain evidence="2">ECLA1</strain>
    </source>
</reference>
<gene>
    <name evidence="2" type="ORF">RRG08_039053</name>
</gene>
<feature type="compositionally biased region" description="Basic residues" evidence="1">
    <location>
        <begin position="274"/>
        <end position="298"/>
    </location>
</feature>
<name>A0AAE1DT34_9GAST</name>
<accession>A0AAE1DT34</accession>
<feature type="compositionally biased region" description="Polar residues" evidence="1">
    <location>
        <begin position="254"/>
        <end position="269"/>
    </location>
</feature>
<keyword evidence="3" id="KW-1185">Reference proteome</keyword>
<evidence type="ECO:0000313" key="2">
    <source>
        <dbReference type="EMBL" id="KAK3782056.1"/>
    </source>
</evidence>
<feature type="region of interest" description="Disordered" evidence="1">
    <location>
        <begin position="1"/>
        <end position="24"/>
    </location>
</feature>
<feature type="region of interest" description="Disordered" evidence="1">
    <location>
        <begin position="250"/>
        <end position="298"/>
    </location>
</feature>
<feature type="region of interest" description="Disordered" evidence="1">
    <location>
        <begin position="80"/>
        <end position="170"/>
    </location>
</feature>
<evidence type="ECO:0000256" key="1">
    <source>
        <dbReference type="SAM" id="MobiDB-lite"/>
    </source>
</evidence>
<dbReference type="AlphaFoldDB" id="A0AAE1DT34"/>
<evidence type="ECO:0000313" key="3">
    <source>
        <dbReference type="Proteomes" id="UP001283361"/>
    </source>
</evidence>
<feature type="compositionally biased region" description="Polar residues" evidence="1">
    <location>
        <begin position="1"/>
        <end position="11"/>
    </location>
</feature>